<dbReference type="EMBL" id="ML976980">
    <property type="protein sequence ID" value="KAF1961693.1"/>
    <property type="molecule type" value="Genomic_DNA"/>
</dbReference>
<evidence type="ECO:0000313" key="3">
    <source>
        <dbReference type="Proteomes" id="UP000800035"/>
    </source>
</evidence>
<reference evidence="2" key="1">
    <citation type="journal article" date="2020" name="Stud. Mycol.">
        <title>101 Dothideomycetes genomes: a test case for predicting lifestyles and emergence of pathogens.</title>
        <authorList>
            <person name="Haridas S."/>
            <person name="Albert R."/>
            <person name="Binder M."/>
            <person name="Bloem J."/>
            <person name="Labutti K."/>
            <person name="Salamov A."/>
            <person name="Andreopoulos B."/>
            <person name="Baker S."/>
            <person name="Barry K."/>
            <person name="Bills G."/>
            <person name="Bluhm B."/>
            <person name="Cannon C."/>
            <person name="Castanera R."/>
            <person name="Culley D."/>
            <person name="Daum C."/>
            <person name="Ezra D."/>
            <person name="Gonzalez J."/>
            <person name="Henrissat B."/>
            <person name="Kuo A."/>
            <person name="Liang C."/>
            <person name="Lipzen A."/>
            <person name="Lutzoni F."/>
            <person name="Magnuson J."/>
            <person name="Mondo S."/>
            <person name="Nolan M."/>
            <person name="Ohm R."/>
            <person name="Pangilinan J."/>
            <person name="Park H.-J."/>
            <person name="Ramirez L."/>
            <person name="Alfaro M."/>
            <person name="Sun H."/>
            <person name="Tritt A."/>
            <person name="Yoshinaga Y."/>
            <person name="Zwiers L.-H."/>
            <person name="Turgeon B."/>
            <person name="Goodwin S."/>
            <person name="Spatafora J."/>
            <person name="Crous P."/>
            <person name="Grigoriev I."/>
        </authorList>
    </citation>
    <scope>NUCLEOTIDE SEQUENCE</scope>
    <source>
        <strain evidence="2">CBS 675.92</strain>
    </source>
</reference>
<organism evidence="2 3">
    <name type="scientific">Byssothecium circinans</name>
    <dbReference type="NCBI Taxonomy" id="147558"/>
    <lineage>
        <taxon>Eukaryota</taxon>
        <taxon>Fungi</taxon>
        <taxon>Dikarya</taxon>
        <taxon>Ascomycota</taxon>
        <taxon>Pezizomycotina</taxon>
        <taxon>Dothideomycetes</taxon>
        <taxon>Pleosporomycetidae</taxon>
        <taxon>Pleosporales</taxon>
        <taxon>Massarineae</taxon>
        <taxon>Massarinaceae</taxon>
        <taxon>Byssothecium</taxon>
    </lineage>
</organism>
<protein>
    <submittedName>
        <fullName evidence="2">Uncharacterized protein</fullName>
    </submittedName>
</protein>
<name>A0A6A5U949_9PLEO</name>
<keyword evidence="3" id="KW-1185">Reference proteome</keyword>
<accession>A0A6A5U949</accession>
<feature type="transmembrane region" description="Helical" evidence="1">
    <location>
        <begin position="98"/>
        <end position="119"/>
    </location>
</feature>
<proteinExistence type="predicted"/>
<keyword evidence="1" id="KW-1133">Transmembrane helix</keyword>
<evidence type="ECO:0000313" key="2">
    <source>
        <dbReference type="EMBL" id="KAF1961693.1"/>
    </source>
</evidence>
<feature type="transmembrane region" description="Helical" evidence="1">
    <location>
        <begin position="25"/>
        <end position="44"/>
    </location>
</feature>
<dbReference type="AlphaFoldDB" id="A0A6A5U949"/>
<sequence>MQGIPAEDEDLFTGLSTTAGPAFSVSRFLVLLVLVLVLVFPIFTKRYHLAYRRPSLHPWFVGLVKELLLLIFLFFFVWGGLTRLHSAHCSASLLSPLLFLFSIVDIFSPFSFLFFFFFLHDTTGRTLAYLSYPVTCTPHPPLL</sequence>
<feature type="transmembrane region" description="Helical" evidence="1">
    <location>
        <begin position="56"/>
        <end position="78"/>
    </location>
</feature>
<evidence type="ECO:0000256" key="1">
    <source>
        <dbReference type="SAM" id="Phobius"/>
    </source>
</evidence>
<gene>
    <name evidence="2" type="ORF">CC80DRAFT_196347</name>
</gene>
<dbReference type="Proteomes" id="UP000800035">
    <property type="component" value="Unassembled WGS sequence"/>
</dbReference>
<keyword evidence="1" id="KW-0472">Membrane</keyword>
<keyword evidence="1" id="KW-0812">Transmembrane</keyword>